<dbReference type="Proteomes" id="UP000187012">
    <property type="component" value="Unassembled WGS sequence"/>
</dbReference>
<accession>A0A1N7SP41</accession>
<name>A0A1N7SP41_9BURK</name>
<reference evidence="1 2" key="1">
    <citation type="submission" date="2016-12" db="EMBL/GenBank/DDBJ databases">
        <authorList>
            <person name="Song W.-J."/>
            <person name="Kurnit D.M."/>
        </authorList>
    </citation>
    <scope>NUCLEOTIDE SEQUENCE [LARGE SCALE GENOMIC DNA]</scope>
    <source>
        <strain evidence="1 2">STM7296</strain>
    </source>
</reference>
<organism evidence="1 2">
    <name type="scientific">Paraburkholderia ribeironis</name>
    <dbReference type="NCBI Taxonomy" id="1247936"/>
    <lineage>
        <taxon>Bacteria</taxon>
        <taxon>Pseudomonadati</taxon>
        <taxon>Pseudomonadota</taxon>
        <taxon>Betaproteobacteria</taxon>
        <taxon>Burkholderiales</taxon>
        <taxon>Burkholderiaceae</taxon>
        <taxon>Paraburkholderia</taxon>
    </lineage>
</organism>
<proteinExistence type="predicted"/>
<dbReference type="AlphaFoldDB" id="A0A1N7SP41"/>
<dbReference type="EMBL" id="CYGX02000129">
    <property type="protein sequence ID" value="SIT49184.1"/>
    <property type="molecule type" value="Genomic_DNA"/>
</dbReference>
<dbReference type="STRING" id="1247936.BN2475_1290003"/>
<evidence type="ECO:0000313" key="1">
    <source>
        <dbReference type="EMBL" id="SIT49184.1"/>
    </source>
</evidence>
<gene>
    <name evidence="1" type="ORF">BN2475_1290003</name>
</gene>
<protein>
    <submittedName>
        <fullName evidence="1">Uncharacterized protein</fullName>
    </submittedName>
</protein>
<evidence type="ECO:0000313" key="2">
    <source>
        <dbReference type="Proteomes" id="UP000187012"/>
    </source>
</evidence>
<sequence>MRACEDAHESEYYIPAASRAWAARGQRLHRLSLGRVVPVCSWSGGRRPAFSLLPHFSQLIFRVPGHESWRAVSITDLGDVLGDLPIRRPFMALAHSADPLRRAVVAAVL</sequence>
<keyword evidence="2" id="KW-1185">Reference proteome</keyword>